<reference evidence="2" key="1">
    <citation type="journal article" date="2014" name="Proc. Natl. Acad. Sci. U.S.A.">
        <title>Extensive sampling of basidiomycete genomes demonstrates inadequacy of the white-rot/brown-rot paradigm for wood decay fungi.</title>
        <authorList>
            <person name="Riley R."/>
            <person name="Salamov A.A."/>
            <person name="Brown D.W."/>
            <person name="Nagy L.G."/>
            <person name="Floudas D."/>
            <person name="Held B.W."/>
            <person name="Levasseur A."/>
            <person name="Lombard V."/>
            <person name="Morin E."/>
            <person name="Otillar R."/>
            <person name="Lindquist E.A."/>
            <person name="Sun H."/>
            <person name="LaButti K.M."/>
            <person name="Schmutz J."/>
            <person name="Jabbour D."/>
            <person name="Luo H."/>
            <person name="Baker S.E."/>
            <person name="Pisabarro A.G."/>
            <person name="Walton J.D."/>
            <person name="Blanchette R.A."/>
            <person name="Henrissat B."/>
            <person name="Martin F."/>
            <person name="Cullen D."/>
            <person name="Hibbett D.S."/>
            <person name="Grigoriev I.V."/>
        </authorList>
    </citation>
    <scope>NUCLEOTIDE SEQUENCE [LARGE SCALE GENOMIC DNA]</scope>
    <source>
        <strain evidence="2">CBS 339.88</strain>
    </source>
</reference>
<dbReference type="AlphaFoldDB" id="A0A067TGF1"/>
<evidence type="ECO:0000313" key="2">
    <source>
        <dbReference type="Proteomes" id="UP000027222"/>
    </source>
</evidence>
<protein>
    <submittedName>
        <fullName evidence="1">Uncharacterized protein</fullName>
    </submittedName>
</protein>
<name>A0A067TGF1_GALM3</name>
<dbReference type="OrthoDB" id="3104242at2759"/>
<dbReference type="HOGENOM" id="CLU_1749802_0_0_1"/>
<proteinExistence type="predicted"/>
<dbReference type="Proteomes" id="UP000027222">
    <property type="component" value="Unassembled WGS sequence"/>
</dbReference>
<gene>
    <name evidence="1" type="ORF">GALMADRAFT_135600</name>
</gene>
<keyword evidence="2" id="KW-1185">Reference proteome</keyword>
<accession>A0A067TGF1</accession>
<organism evidence="1 2">
    <name type="scientific">Galerina marginata (strain CBS 339.88)</name>
    <dbReference type="NCBI Taxonomy" id="685588"/>
    <lineage>
        <taxon>Eukaryota</taxon>
        <taxon>Fungi</taxon>
        <taxon>Dikarya</taxon>
        <taxon>Basidiomycota</taxon>
        <taxon>Agaricomycotina</taxon>
        <taxon>Agaricomycetes</taxon>
        <taxon>Agaricomycetidae</taxon>
        <taxon>Agaricales</taxon>
        <taxon>Agaricineae</taxon>
        <taxon>Strophariaceae</taxon>
        <taxon>Galerina</taxon>
    </lineage>
</organism>
<sequence>MPRSRHESVNEREWQDEPTEILCGDPSCRNHSCLSHAFVELIIYHGVHGELPLNWHGRFNNGYFVFANDRHLRHITNASSTEFMIYSPFEESSWGEFDQFQLISSAVAGPLLLRAADYPEKECLALPHFVKKVHRNVHAAPAVPAKYLGVWDVSSAEDSEMGSENSGDA</sequence>
<dbReference type="EMBL" id="KL142370">
    <property type="protein sequence ID" value="KDR82241.1"/>
    <property type="molecule type" value="Genomic_DNA"/>
</dbReference>
<evidence type="ECO:0000313" key="1">
    <source>
        <dbReference type="EMBL" id="KDR82241.1"/>
    </source>
</evidence>